<dbReference type="AlphaFoldDB" id="A0A8H7TLY5"/>
<feature type="region of interest" description="Disordered" evidence="1">
    <location>
        <begin position="230"/>
        <end position="253"/>
    </location>
</feature>
<dbReference type="Proteomes" id="UP000664132">
    <property type="component" value="Unassembled WGS sequence"/>
</dbReference>
<evidence type="ECO:0000313" key="3">
    <source>
        <dbReference type="EMBL" id="KAG4421341.1"/>
    </source>
</evidence>
<evidence type="ECO:0000259" key="2">
    <source>
        <dbReference type="Pfam" id="PF20150"/>
    </source>
</evidence>
<reference evidence="3" key="1">
    <citation type="submission" date="2021-02" db="EMBL/GenBank/DDBJ databases">
        <title>Genome sequence Cadophora malorum strain M34.</title>
        <authorList>
            <person name="Stefanovic E."/>
            <person name="Vu D."/>
            <person name="Scully C."/>
            <person name="Dijksterhuis J."/>
            <person name="Roader J."/>
            <person name="Houbraken J."/>
        </authorList>
    </citation>
    <scope>NUCLEOTIDE SEQUENCE</scope>
    <source>
        <strain evidence="3">M34</strain>
    </source>
</reference>
<feature type="domain" description="2EXR" evidence="2">
    <location>
        <begin position="48"/>
        <end position="116"/>
    </location>
</feature>
<proteinExistence type="predicted"/>
<evidence type="ECO:0000256" key="1">
    <source>
        <dbReference type="SAM" id="MobiDB-lite"/>
    </source>
</evidence>
<dbReference type="OrthoDB" id="3557150at2759"/>
<evidence type="ECO:0000313" key="4">
    <source>
        <dbReference type="Proteomes" id="UP000664132"/>
    </source>
</evidence>
<keyword evidence="4" id="KW-1185">Reference proteome</keyword>
<organism evidence="3 4">
    <name type="scientific">Cadophora malorum</name>
    <dbReference type="NCBI Taxonomy" id="108018"/>
    <lineage>
        <taxon>Eukaryota</taxon>
        <taxon>Fungi</taxon>
        <taxon>Dikarya</taxon>
        <taxon>Ascomycota</taxon>
        <taxon>Pezizomycotina</taxon>
        <taxon>Leotiomycetes</taxon>
        <taxon>Helotiales</taxon>
        <taxon>Ploettnerulaceae</taxon>
        <taxon>Cadophora</taxon>
    </lineage>
</organism>
<feature type="compositionally biased region" description="Polar residues" evidence="1">
    <location>
        <begin position="19"/>
        <end position="37"/>
    </location>
</feature>
<dbReference type="InterPro" id="IPR045518">
    <property type="entry name" value="2EXR"/>
</dbReference>
<feature type="region of interest" description="Disordered" evidence="1">
    <location>
        <begin position="1"/>
        <end position="39"/>
    </location>
</feature>
<protein>
    <recommendedName>
        <fullName evidence="2">2EXR domain-containing protein</fullName>
    </recommendedName>
</protein>
<feature type="compositionally biased region" description="Polar residues" evidence="1">
    <location>
        <begin position="242"/>
        <end position="253"/>
    </location>
</feature>
<gene>
    <name evidence="3" type="ORF">IFR04_005524</name>
</gene>
<comment type="caution">
    <text evidence="3">The sequence shown here is derived from an EMBL/GenBank/DDBJ whole genome shotgun (WGS) entry which is preliminary data.</text>
</comment>
<dbReference type="EMBL" id="JAFJYH010000067">
    <property type="protein sequence ID" value="KAG4421341.1"/>
    <property type="molecule type" value="Genomic_DNA"/>
</dbReference>
<accession>A0A8H7TLY5</accession>
<dbReference type="Pfam" id="PF20150">
    <property type="entry name" value="2EXR"/>
    <property type="match status" value="1"/>
</dbReference>
<name>A0A8H7TLY5_9HELO</name>
<sequence length="414" mass="46477">MALQPAMEPSITADVKPVSSMTDASSISKPQQSTEGSNEVDKVLTGRFTCFPRLPLELRRKIIKEACKVPRILNVLANIYSLTGIPSSVVNLAVLYVSSEIRSTTLEVLKPVFSLHIRARYDHGRRSTVSRFKDMYGTVLITPDDVLYFNSNSVDSKFQAAIATLTFRNGRSCLNVTSIAFNTTVLKDMRFGAYKWLKVLAWTCPTMKIILVDRLAPPLDNFLPDTMKAEDTKEDCKGDSQLGYSQSQRATQIQPEGPLEFIDLDEGTCTALDDEMIDAIAKLSIRPSDLTVWGVLGFDVPVTKKADFKIPIFKRRVWLVEVFGCRNELHKWSREGGHTLLWPTLRSASYDWRYKIENTSMRVTNAIEYKTVDRGDGNLGGEQVSDLSLSKGEKALYGWIWDILELLPALFVGK</sequence>